<dbReference type="InParanoid" id="K1WJ45"/>
<accession>K1WJ45</accession>
<dbReference type="EMBL" id="JH921453">
    <property type="protein sequence ID" value="EKD12906.1"/>
    <property type="molecule type" value="Genomic_DNA"/>
</dbReference>
<reference evidence="2 3" key="1">
    <citation type="journal article" date="2012" name="BMC Genomics">
        <title>Sequencing the genome of Marssonina brunnea reveals fungus-poplar co-evolution.</title>
        <authorList>
            <person name="Zhu S."/>
            <person name="Cao Y.-Z."/>
            <person name="Jiang C."/>
            <person name="Tan B.-Y."/>
            <person name="Wang Z."/>
            <person name="Feng S."/>
            <person name="Zhang L."/>
            <person name="Su X.-H."/>
            <person name="Brejova B."/>
            <person name="Vinar T."/>
            <person name="Xu M."/>
            <person name="Wang M.-X."/>
            <person name="Zhang S.-G."/>
            <person name="Huang M.-R."/>
            <person name="Wu R."/>
            <person name="Zhou Y."/>
        </authorList>
    </citation>
    <scope>NUCLEOTIDE SEQUENCE [LARGE SCALE GENOMIC DNA]</scope>
    <source>
        <strain evidence="2 3">MB_m1</strain>
    </source>
</reference>
<dbReference type="AlphaFoldDB" id="K1WJ45"/>
<proteinExistence type="predicted"/>
<feature type="compositionally biased region" description="Basic residues" evidence="1">
    <location>
        <begin position="1"/>
        <end position="11"/>
    </location>
</feature>
<name>K1WJ45_MARBU</name>
<feature type="region of interest" description="Disordered" evidence="1">
    <location>
        <begin position="1"/>
        <end position="46"/>
    </location>
</feature>
<dbReference type="KEGG" id="mbe:MBM_08860"/>
<dbReference type="Proteomes" id="UP000006753">
    <property type="component" value="Unassembled WGS sequence"/>
</dbReference>
<feature type="compositionally biased region" description="Basic and acidic residues" evidence="1">
    <location>
        <begin position="15"/>
        <end position="25"/>
    </location>
</feature>
<evidence type="ECO:0000256" key="1">
    <source>
        <dbReference type="SAM" id="MobiDB-lite"/>
    </source>
</evidence>
<dbReference type="OrthoDB" id="10550405at2759"/>
<gene>
    <name evidence="2" type="ORF">MBM_08860</name>
</gene>
<protein>
    <submittedName>
        <fullName evidence="2">Uncharacterized protein</fullName>
    </submittedName>
</protein>
<organism evidence="2 3">
    <name type="scientific">Marssonina brunnea f. sp. multigermtubi (strain MB_m1)</name>
    <name type="common">Marssonina leaf spot fungus</name>
    <dbReference type="NCBI Taxonomy" id="1072389"/>
    <lineage>
        <taxon>Eukaryota</taxon>
        <taxon>Fungi</taxon>
        <taxon>Dikarya</taxon>
        <taxon>Ascomycota</taxon>
        <taxon>Pezizomycotina</taxon>
        <taxon>Leotiomycetes</taxon>
        <taxon>Helotiales</taxon>
        <taxon>Drepanopezizaceae</taxon>
        <taxon>Drepanopeziza</taxon>
    </lineage>
</organism>
<evidence type="ECO:0000313" key="3">
    <source>
        <dbReference type="Proteomes" id="UP000006753"/>
    </source>
</evidence>
<sequence length="129" mass="14272">MAPNRRVKGHQKMQSPEKADEDVKVAESGVETPNHNSSITDMATSLPRQARPTTCCLYSPGNKTVAVDLELVYAESRSVSPNTRYGLLKRLGKSPQSRRRPQIFHTATHMLGLSVPSRIFSSGVQSVYF</sequence>
<keyword evidence="3" id="KW-1185">Reference proteome</keyword>
<evidence type="ECO:0000313" key="2">
    <source>
        <dbReference type="EMBL" id="EKD12906.1"/>
    </source>
</evidence>
<feature type="compositionally biased region" description="Polar residues" evidence="1">
    <location>
        <begin position="31"/>
        <end position="46"/>
    </location>
</feature>
<dbReference type="HOGENOM" id="CLU_1949277_0_0_1"/>